<sequence>MGRQFLSGLFGALLLVGSGWAQTVRPATATEILEVVRESPATVKVVNMWATWCAPCVEEFPAFVRLQQQYDSSQVRVFFVSADFEDELPAVRRFLQSQGVRFSFLKQGADDAFVRAFSPEWTGALPATFLYDMAGNLRGFWEGKTTYDQLVEQVQKLLNR</sequence>
<dbReference type="Pfam" id="PF00578">
    <property type="entry name" value="AhpC-TSA"/>
    <property type="match status" value="1"/>
</dbReference>
<dbReference type="Proteomes" id="UP000002221">
    <property type="component" value="Chromosome"/>
</dbReference>
<dbReference type="GO" id="GO:0016491">
    <property type="term" value="F:oxidoreductase activity"/>
    <property type="evidence" value="ECO:0007669"/>
    <property type="project" value="InterPro"/>
</dbReference>
<dbReference type="InterPro" id="IPR013766">
    <property type="entry name" value="Thioredoxin_domain"/>
</dbReference>
<evidence type="ECO:0000313" key="5">
    <source>
        <dbReference type="Proteomes" id="UP000002221"/>
    </source>
</evidence>
<organism evidence="4 5">
    <name type="scientific">Rhodothermus marinus (strain ATCC 43812 / DSM 4252 / R-10)</name>
    <name type="common">Rhodothermus obamensis</name>
    <dbReference type="NCBI Taxonomy" id="518766"/>
    <lineage>
        <taxon>Bacteria</taxon>
        <taxon>Pseudomonadati</taxon>
        <taxon>Rhodothermota</taxon>
        <taxon>Rhodothermia</taxon>
        <taxon>Rhodothermales</taxon>
        <taxon>Rhodothermaceae</taxon>
        <taxon>Rhodothermus</taxon>
    </lineage>
</organism>
<feature type="domain" description="Thioredoxin" evidence="3">
    <location>
        <begin position="14"/>
        <end position="159"/>
    </location>
</feature>
<dbReference type="InterPro" id="IPR036249">
    <property type="entry name" value="Thioredoxin-like_sf"/>
</dbReference>
<evidence type="ECO:0000259" key="3">
    <source>
        <dbReference type="PROSITE" id="PS51352"/>
    </source>
</evidence>
<evidence type="ECO:0000313" key="4">
    <source>
        <dbReference type="EMBL" id="ACY48789.1"/>
    </source>
</evidence>
<dbReference type="PROSITE" id="PS51352">
    <property type="entry name" value="THIOREDOXIN_2"/>
    <property type="match status" value="1"/>
</dbReference>
<dbReference type="CDD" id="cd02966">
    <property type="entry name" value="TlpA_like_family"/>
    <property type="match status" value="1"/>
</dbReference>
<feature type="signal peptide" evidence="2">
    <location>
        <begin position="1"/>
        <end position="21"/>
    </location>
</feature>
<dbReference type="GO" id="GO:0016209">
    <property type="term" value="F:antioxidant activity"/>
    <property type="evidence" value="ECO:0007669"/>
    <property type="project" value="InterPro"/>
</dbReference>
<evidence type="ECO:0000256" key="1">
    <source>
        <dbReference type="ARBA" id="ARBA00023284"/>
    </source>
</evidence>
<accession>D0MJY1</accession>
<dbReference type="InterPro" id="IPR000866">
    <property type="entry name" value="AhpC/TSA"/>
</dbReference>
<dbReference type="Gene3D" id="3.40.30.10">
    <property type="entry name" value="Glutaredoxin"/>
    <property type="match status" value="1"/>
</dbReference>
<feature type="chain" id="PRO_5003011435" evidence="2">
    <location>
        <begin position="22"/>
        <end position="160"/>
    </location>
</feature>
<protein>
    <submittedName>
        <fullName evidence="4">Alkyl hydroperoxide reductase/ Thiol specific antioxidant/ Mal allergen</fullName>
    </submittedName>
</protein>
<keyword evidence="1" id="KW-0676">Redox-active center</keyword>
<reference evidence="4 5" key="1">
    <citation type="journal article" date="2009" name="Stand. Genomic Sci.">
        <title>Complete genome sequence of Rhodothermus marinus type strain (R-10).</title>
        <authorList>
            <person name="Nolan M."/>
            <person name="Tindall B.J."/>
            <person name="Pomrenke H."/>
            <person name="Lapidus A."/>
            <person name="Copeland A."/>
            <person name="Glavina Del Rio T."/>
            <person name="Lucas S."/>
            <person name="Chen F."/>
            <person name="Tice H."/>
            <person name="Cheng J.F."/>
            <person name="Saunders E."/>
            <person name="Han C."/>
            <person name="Bruce D."/>
            <person name="Goodwin L."/>
            <person name="Chain P."/>
            <person name="Pitluck S."/>
            <person name="Ovchinikova G."/>
            <person name="Pati A."/>
            <person name="Ivanova N."/>
            <person name="Mavromatis K."/>
            <person name="Chen A."/>
            <person name="Palaniappan K."/>
            <person name="Land M."/>
            <person name="Hauser L."/>
            <person name="Chang Y.J."/>
            <person name="Jeffries C.D."/>
            <person name="Brettin T."/>
            <person name="Goker M."/>
            <person name="Bristow J."/>
            <person name="Eisen J.A."/>
            <person name="Markowitz V."/>
            <person name="Hugenholtz P."/>
            <person name="Kyrpides N.C."/>
            <person name="Klenk H.P."/>
            <person name="Detter J.C."/>
        </authorList>
    </citation>
    <scope>NUCLEOTIDE SEQUENCE [LARGE SCALE GENOMIC DNA]</scope>
    <source>
        <strain evidence="5">ATCC 43812 / DSM 4252 / R-10</strain>
    </source>
</reference>
<dbReference type="InterPro" id="IPR017937">
    <property type="entry name" value="Thioredoxin_CS"/>
</dbReference>
<proteinExistence type="predicted"/>
<dbReference type="KEGG" id="rmr:Rmar_1906"/>
<dbReference type="OrthoDB" id="9815205at2"/>
<keyword evidence="5" id="KW-1185">Reference proteome</keyword>
<dbReference type="SUPFAM" id="SSF52833">
    <property type="entry name" value="Thioredoxin-like"/>
    <property type="match status" value="1"/>
</dbReference>
<dbReference type="AlphaFoldDB" id="D0MJY1"/>
<dbReference type="HOGENOM" id="CLU_042529_16_0_10"/>
<dbReference type="PANTHER" id="PTHR42852">
    <property type="entry name" value="THIOL:DISULFIDE INTERCHANGE PROTEIN DSBE"/>
    <property type="match status" value="1"/>
</dbReference>
<evidence type="ECO:0000256" key="2">
    <source>
        <dbReference type="SAM" id="SignalP"/>
    </source>
</evidence>
<dbReference type="PANTHER" id="PTHR42852:SF13">
    <property type="entry name" value="PROTEIN DIPZ"/>
    <property type="match status" value="1"/>
</dbReference>
<dbReference type="RefSeq" id="WP_012844400.1">
    <property type="nucleotide sequence ID" value="NC_013501.1"/>
</dbReference>
<dbReference type="InterPro" id="IPR050553">
    <property type="entry name" value="Thioredoxin_ResA/DsbE_sf"/>
</dbReference>
<dbReference type="STRING" id="518766.Rmar_1906"/>
<dbReference type="eggNOG" id="COG0526">
    <property type="taxonomic scope" value="Bacteria"/>
</dbReference>
<dbReference type="EMBL" id="CP001807">
    <property type="protein sequence ID" value="ACY48789.1"/>
    <property type="molecule type" value="Genomic_DNA"/>
</dbReference>
<keyword evidence="2" id="KW-0732">Signal</keyword>
<dbReference type="PROSITE" id="PS00194">
    <property type="entry name" value="THIOREDOXIN_1"/>
    <property type="match status" value="1"/>
</dbReference>
<gene>
    <name evidence="4" type="ordered locus">Rmar_1906</name>
</gene>
<name>D0MJY1_RHOM4</name>